<evidence type="ECO:0000256" key="1">
    <source>
        <dbReference type="ARBA" id="ARBA00000086"/>
    </source>
</evidence>
<dbReference type="InterPro" id="IPR003180">
    <property type="entry name" value="MPG"/>
</dbReference>
<dbReference type="FunFam" id="3.10.300.10:FF:000001">
    <property type="entry name" value="Putative 3-methyladenine DNA glycosylase"/>
    <property type="match status" value="1"/>
</dbReference>
<dbReference type="AlphaFoldDB" id="A0A1B6HVL7"/>
<evidence type="ECO:0000256" key="3">
    <source>
        <dbReference type="ARBA" id="ARBA00009232"/>
    </source>
</evidence>
<evidence type="ECO:0000256" key="7">
    <source>
        <dbReference type="ARBA" id="ARBA00023204"/>
    </source>
</evidence>
<evidence type="ECO:0000256" key="5">
    <source>
        <dbReference type="ARBA" id="ARBA00022763"/>
    </source>
</evidence>
<evidence type="ECO:0000256" key="6">
    <source>
        <dbReference type="ARBA" id="ARBA00022801"/>
    </source>
</evidence>
<evidence type="ECO:0000256" key="8">
    <source>
        <dbReference type="ARBA" id="ARBA00033426"/>
    </source>
</evidence>
<dbReference type="GO" id="GO:0003677">
    <property type="term" value="F:DNA binding"/>
    <property type="evidence" value="ECO:0007669"/>
    <property type="project" value="InterPro"/>
</dbReference>
<evidence type="ECO:0000256" key="10">
    <source>
        <dbReference type="ARBA" id="ARBA00068926"/>
    </source>
</evidence>
<evidence type="ECO:0000256" key="9">
    <source>
        <dbReference type="ARBA" id="ARBA00066187"/>
    </source>
</evidence>
<keyword evidence="7" id="KW-0234">DNA repair</keyword>
<comment type="subunit">
    <text evidence="9">Binds MBD1. Binds SSBP1.</text>
</comment>
<dbReference type="InterPro" id="IPR036995">
    <property type="entry name" value="MPG_sf"/>
</dbReference>
<name>A0A1B6HVL7_9HEMI</name>
<sequence length="239" mass="26717">MRTRSSRPPFCARHADEYVPPATLGLAPPRDAPLSPRMLLRADLGRPCMELAKMLLGKVLCRRTGERVLRGMIVGTEAYLGPHDMASHSYGGRRTARNEAMYMRAGTCYVYLIYGMHHCLNISSVEEGAAVLVRALEPLNGAEWMQVGRGRRMREIANGPSKLCAAMGITRAEIDKEDIITSDKIWLEDGREVEMSEIETGKRVGLGKAGVWREAQLRFYIAGSEFVSRREARHAQSRI</sequence>
<dbReference type="GO" id="GO:0006284">
    <property type="term" value="P:base-excision repair"/>
    <property type="evidence" value="ECO:0007669"/>
    <property type="project" value="InterPro"/>
</dbReference>
<dbReference type="PANTHER" id="PTHR10429">
    <property type="entry name" value="DNA-3-METHYLADENINE GLYCOSYLASE"/>
    <property type="match status" value="1"/>
</dbReference>
<dbReference type="InterPro" id="IPR011034">
    <property type="entry name" value="Formyl_transferase-like_C_sf"/>
</dbReference>
<dbReference type="CDD" id="cd00540">
    <property type="entry name" value="AAG"/>
    <property type="match status" value="1"/>
</dbReference>
<organism evidence="14">
    <name type="scientific">Homalodisca liturata</name>
    <dbReference type="NCBI Taxonomy" id="320908"/>
    <lineage>
        <taxon>Eukaryota</taxon>
        <taxon>Metazoa</taxon>
        <taxon>Ecdysozoa</taxon>
        <taxon>Arthropoda</taxon>
        <taxon>Hexapoda</taxon>
        <taxon>Insecta</taxon>
        <taxon>Pterygota</taxon>
        <taxon>Neoptera</taxon>
        <taxon>Paraneoptera</taxon>
        <taxon>Hemiptera</taxon>
        <taxon>Auchenorrhyncha</taxon>
        <taxon>Membracoidea</taxon>
        <taxon>Cicadellidae</taxon>
        <taxon>Cicadellinae</taxon>
        <taxon>Proconiini</taxon>
        <taxon>Homalodisca</taxon>
    </lineage>
</organism>
<reference evidence="14" key="1">
    <citation type="submission" date="2015-11" db="EMBL/GenBank/DDBJ databases">
        <title>De novo transcriptome assembly of four potential Pierce s Disease insect vectors from Arizona vineyards.</title>
        <authorList>
            <person name="Tassone E.E."/>
        </authorList>
    </citation>
    <scope>NUCLEOTIDE SEQUENCE</scope>
</reference>
<comment type="similarity">
    <text evidence="3">Belongs to the DNA glycosylase MPG family.</text>
</comment>
<gene>
    <name evidence="14" type="ORF">g.51605</name>
</gene>
<dbReference type="PANTHER" id="PTHR10429:SF0">
    <property type="entry name" value="DNA-3-METHYLADENINE GLYCOSYLASE"/>
    <property type="match status" value="1"/>
</dbReference>
<dbReference type="NCBIfam" id="TIGR00567">
    <property type="entry name" value="3mg"/>
    <property type="match status" value="1"/>
</dbReference>
<evidence type="ECO:0000256" key="2">
    <source>
        <dbReference type="ARBA" id="ARBA00002421"/>
    </source>
</evidence>
<dbReference type="Pfam" id="PF02245">
    <property type="entry name" value="Pur_DNA_glyco"/>
    <property type="match status" value="1"/>
</dbReference>
<evidence type="ECO:0000256" key="12">
    <source>
        <dbReference type="ARBA" id="ARBA00078171"/>
    </source>
</evidence>
<dbReference type="SUPFAM" id="SSF50486">
    <property type="entry name" value="FMT C-terminal domain-like"/>
    <property type="match status" value="1"/>
</dbReference>
<dbReference type="EMBL" id="GECU01029026">
    <property type="protein sequence ID" value="JAS78680.1"/>
    <property type="molecule type" value="Transcribed_RNA"/>
</dbReference>
<evidence type="ECO:0000256" key="11">
    <source>
        <dbReference type="ARBA" id="ARBA00076879"/>
    </source>
</evidence>
<comment type="catalytic activity">
    <reaction evidence="1">
        <text>Hydrolysis of alkylated DNA, releasing 3-methyladenine, 3-methylguanine, 7-methylguanine and 7-methyladenine.</text>
        <dbReference type="EC" id="3.2.2.21"/>
    </reaction>
</comment>
<evidence type="ECO:0000256" key="13">
    <source>
        <dbReference type="ARBA" id="ARBA00082988"/>
    </source>
</evidence>
<protein>
    <recommendedName>
        <fullName evidence="10">DNA-3-methyladenine glycosylase</fullName>
        <ecNumber evidence="4">3.2.2.21</ecNumber>
    </recommendedName>
    <alternativeName>
        <fullName evidence="11">3-alkyladenine DNA glycosylase</fullName>
    </alternativeName>
    <alternativeName>
        <fullName evidence="8">3-methyladenine DNA glycosidase</fullName>
    </alternativeName>
    <alternativeName>
        <fullName evidence="13">ADPG</fullName>
    </alternativeName>
    <alternativeName>
        <fullName evidence="12">N-methylpurine-DNA glycosylase</fullName>
    </alternativeName>
</protein>
<dbReference type="Gene3D" id="3.10.300.10">
    <property type="entry name" value="Methylpurine-DNA glycosylase (MPG)"/>
    <property type="match status" value="1"/>
</dbReference>
<evidence type="ECO:0000256" key="4">
    <source>
        <dbReference type="ARBA" id="ARBA00012000"/>
    </source>
</evidence>
<dbReference type="GO" id="GO:0003905">
    <property type="term" value="F:alkylbase DNA N-glycosylase activity"/>
    <property type="evidence" value="ECO:0007669"/>
    <property type="project" value="UniProtKB-EC"/>
</dbReference>
<dbReference type="EC" id="3.2.2.21" evidence="4"/>
<keyword evidence="5" id="KW-0227">DNA damage</keyword>
<comment type="function">
    <text evidence="2">Hydrolysis of the deoxyribose N-glycosidic bond to excise 3-methyladenine, and 7-methylguanine from the damaged DNA polymer formed by alkylation lesions.</text>
</comment>
<dbReference type="HAMAP" id="MF_00527">
    <property type="entry name" value="3MGH"/>
    <property type="match status" value="1"/>
</dbReference>
<evidence type="ECO:0000313" key="14">
    <source>
        <dbReference type="EMBL" id="JAS78680.1"/>
    </source>
</evidence>
<keyword evidence="6" id="KW-0378">Hydrolase</keyword>
<accession>A0A1B6HVL7</accession>
<proteinExistence type="inferred from homology"/>